<dbReference type="NCBIfam" id="TIGR03363">
    <property type="entry name" value="VI_chp_8"/>
    <property type="match status" value="1"/>
</dbReference>
<dbReference type="Proteomes" id="UP000444316">
    <property type="component" value="Unassembled WGS sequence"/>
</dbReference>
<organism evidence="2 3">
    <name type="scientific">Duganella fentianensis</name>
    <dbReference type="NCBI Taxonomy" id="2692177"/>
    <lineage>
        <taxon>Bacteria</taxon>
        <taxon>Pseudomonadati</taxon>
        <taxon>Pseudomonadota</taxon>
        <taxon>Betaproteobacteria</taxon>
        <taxon>Burkholderiales</taxon>
        <taxon>Oxalobacteraceae</taxon>
        <taxon>Telluria group</taxon>
        <taxon>Duganella</taxon>
    </lineage>
</organism>
<evidence type="ECO:0000259" key="1">
    <source>
        <dbReference type="Pfam" id="PF06812"/>
    </source>
</evidence>
<dbReference type="EMBL" id="WWCL01000002">
    <property type="protein sequence ID" value="MYN45113.1"/>
    <property type="molecule type" value="Genomic_DNA"/>
</dbReference>
<gene>
    <name evidence="2" type="primary">tssA</name>
    <name evidence="2" type="ORF">GTP23_08560</name>
</gene>
<proteinExistence type="predicted"/>
<dbReference type="PANTHER" id="PTHR37951:SF1">
    <property type="entry name" value="TYPE VI SECRETION SYSTEM COMPONENT TSSA1"/>
    <property type="match status" value="1"/>
</dbReference>
<dbReference type="Pfam" id="PF06812">
    <property type="entry name" value="ImpA_N"/>
    <property type="match status" value="1"/>
</dbReference>
<feature type="domain" description="ImpA N-terminal" evidence="1">
    <location>
        <begin position="8"/>
        <end position="130"/>
    </location>
</feature>
<keyword evidence="3" id="KW-1185">Reference proteome</keyword>
<evidence type="ECO:0000313" key="3">
    <source>
        <dbReference type="Proteomes" id="UP000444316"/>
    </source>
</evidence>
<accession>A0A845HVS5</accession>
<evidence type="ECO:0000313" key="2">
    <source>
        <dbReference type="EMBL" id="MYN45113.1"/>
    </source>
</evidence>
<sequence length="287" mass="31558">MLNLSRLLQAISDERPCGDDLTYSEDMDRIARARLEDDPALDQGVWVTTLRQADWPLVASRCAELIESRSKDMRLAAWLAEALAQTEGPRGLGDGLAVLAGLCEQFWDSVYPLGEDGDFDQRIGNLRWLVSRIPALMRVWQQEHGAVARSDAGHCAAMLQQLEQVCDRRLGSEGPSFAAAHESVQALELHAEDESASTLLPIVSETTPIGMQACGDGPIRNRQQALGELRRVAAYFRAAEPHSPVAYLAEKAASWGEMPLHDWLREVVRDSGQLAQLETMLGVASTN</sequence>
<comment type="caution">
    <text evidence="2">The sequence shown here is derived from an EMBL/GenBank/DDBJ whole genome shotgun (WGS) entry which is preliminary data.</text>
</comment>
<dbReference type="InterPro" id="IPR010657">
    <property type="entry name" value="ImpA_N"/>
</dbReference>
<dbReference type="PANTHER" id="PTHR37951">
    <property type="entry name" value="CYTOPLASMIC PROTEIN-RELATED"/>
    <property type="match status" value="1"/>
</dbReference>
<dbReference type="RefSeq" id="WP_161034805.1">
    <property type="nucleotide sequence ID" value="NZ_WWCL01000002.1"/>
</dbReference>
<protein>
    <submittedName>
        <fullName evidence="2">Type VI secretion system protein TssA</fullName>
    </submittedName>
</protein>
<name>A0A845HVS5_9BURK</name>
<dbReference type="InterPro" id="IPR017740">
    <property type="entry name" value="TssA-like"/>
</dbReference>
<reference evidence="2" key="1">
    <citation type="submission" date="2019-12" db="EMBL/GenBank/DDBJ databases">
        <title>Novel species isolated from a subtropical stream in China.</title>
        <authorList>
            <person name="Lu H."/>
        </authorList>
    </citation>
    <scope>NUCLEOTIDE SEQUENCE [LARGE SCALE GENOMIC DNA]</scope>
    <source>
        <strain evidence="2">FT93W</strain>
    </source>
</reference>
<dbReference type="AlphaFoldDB" id="A0A845HVS5"/>